<name>A0A367WWX9_9PROT</name>
<dbReference type="OrthoDB" id="315417at2"/>
<dbReference type="SMART" id="SM00304">
    <property type="entry name" value="HAMP"/>
    <property type="match status" value="1"/>
</dbReference>
<evidence type="ECO:0000259" key="9">
    <source>
        <dbReference type="PROSITE" id="PS50192"/>
    </source>
</evidence>
<evidence type="ECO:0000259" key="8">
    <source>
        <dbReference type="PROSITE" id="PS50111"/>
    </source>
</evidence>
<feature type="transmembrane region" description="Helical" evidence="7">
    <location>
        <begin position="24"/>
        <end position="46"/>
    </location>
</feature>
<dbReference type="PROSITE" id="PS50192">
    <property type="entry name" value="T_SNARE"/>
    <property type="match status" value="1"/>
</dbReference>
<dbReference type="PANTHER" id="PTHR32089:SF112">
    <property type="entry name" value="LYSOZYME-LIKE PROTEIN-RELATED"/>
    <property type="match status" value="1"/>
</dbReference>
<evidence type="ECO:0000259" key="10">
    <source>
        <dbReference type="PROSITE" id="PS50885"/>
    </source>
</evidence>
<dbReference type="PROSITE" id="PS50885">
    <property type="entry name" value="HAMP"/>
    <property type="match status" value="1"/>
</dbReference>
<keyword evidence="7" id="KW-0812">Transmembrane</keyword>
<dbReference type="Gene3D" id="3.30.450.20">
    <property type="entry name" value="PAS domain"/>
    <property type="match status" value="1"/>
</dbReference>
<sequence>MPRSSAAGLVAHTRKKNMRLAVKLPLLVAISSLISILVLGAADYWLASNDIRKLSADKLTALLDARTSTLDRLLKVENQSVERLANSLQIREADDSFASGWALEGDGGAQNLRRLFIDENPNPADRRAELTKPEERTPYTRYHNRFHGDLRAIATERHYRSLMLVSLTGDVIYSVNKRDEFGRNIDDVNFPYPALATLIKGVMANPANTRVAFGDFVRNVPDLISRFVVAPIVADKGDVRGYLVVEQPVTEISEVTADPAGLGETGSIYLVGPDKFLRTIDRNMTDSADHSRDVLTARHATAPVEAALAGDSGVMTYRDAQNIEKVAAYRPIQYGKNTWAMIAEARVSEIMAPVADLRNSMILRAIAILLVIGLIGQFIVRRVIRQLDDVRATMMRLADDDLTADIPSTDRTDEIGEFARALAIFKKNIQERRNMRRQEEEKKAQQLEYSQRLQNLTEQFEGEITDILAKLNASMGHLDHAGQSMKTAAEKTRDLGRDALGHSQSASKDVTTVSTATTELSSSIDEIGRNSATALTKSEEAVIEARAANSKIQDLDQSVNKIGEIVALISGIAEQTNLLALNATIEAARAGDAGKGFAVVAGEVKNLSSQTARATEEIGCQIAEVQSETVEAVKAIETITRTISELSTLTASIAAAIEQQGSATAEISQSANSAANGTQSVISSIDGVAKASQESDLASREVTRVSDELSQQGISLKAAVDGFLSGVRRD</sequence>
<evidence type="ECO:0000256" key="7">
    <source>
        <dbReference type="SAM" id="Phobius"/>
    </source>
</evidence>
<dbReference type="Pfam" id="PF00672">
    <property type="entry name" value="HAMP"/>
    <property type="match status" value="1"/>
</dbReference>
<dbReference type="Gene3D" id="1.10.8.500">
    <property type="entry name" value="HAMP domain in histidine kinase"/>
    <property type="match status" value="1"/>
</dbReference>
<keyword evidence="7" id="KW-1133">Transmembrane helix</keyword>
<organism evidence="11 12">
    <name type="scientific">Thalassospira profundimaris</name>
    <dbReference type="NCBI Taxonomy" id="502049"/>
    <lineage>
        <taxon>Bacteria</taxon>
        <taxon>Pseudomonadati</taxon>
        <taxon>Pseudomonadota</taxon>
        <taxon>Alphaproteobacteria</taxon>
        <taxon>Rhodospirillales</taxon>
        <taxon>Thalassospiraceae</taxon>
        <taxon>Thalassospira</taxon>
    </lineage>
</organism>
<evidence type="ECO:0000256" key="2">
    <source>
        <dbReference type="ARBA" id="ARBA00022519"/>
    </source>
</evidence>
<evidence type="ECO:0000256" key="6">
    <source>
        <dbReference type="SAM" id="Coils"/>
    </source>
</evidence>
<dbReference type="EMBL" id="JPWH01000018">
    <property type="protein sequence ID" value="RCK44942.1"/>
    <property type="molecule type" value="Genomic_DNA"/>
</dbReference>
<dbReference type="SMART" id="SM00283">
    <property type="entry name" value="MA"/>
    <property type="match status" value="1"/>
</dbReference>
<evidence type="ECO:0000256" key="3">
    <source>
        <dbReference type="ARBA" id="ARBA00023224"/>
    </source>
</evidence>
<evidence type="ECO:0000256" key="4">
    <source>
        <dbReference type="ARBA" id="ARBA00029447"/>
    </source>
</evidence>
<dbReference type="PRINTS" id="PR00260">
    <property type="entry name" value="CHEMTRNSDUCR"/>
</dbReference>
<dbReference type="Gene3D" id="1.10.287.950">
    <property type="entry name" value="Methyl-accepting chemotaxis protein"/>
    <property type="match status" value="1"/>
</dbReference>
<keyword evidence="2" id="KW-0997">Cell inner membrane</keyword>
<evidence type="ECO:0000313" key="11">
    <source>
        <dbReference type="EMBL" id="RCK44942.1"/>
    </source>
</evidence>
<evidence type="ECO:0008006" key="13">
    <source>
        <dbReference type="Google" id="ProtNLM"/>
    </source>
</evidence>
<evidence type="ECO:0000313" key="12">
    <source>
        <dbReference type="Proteomes" id="UP000252517"/>
    </source>
</evidence>
<dbReference type="GO" id="GO:0006935">
    <property type="term" value="P:chemotaxis"/>
    <property type="evidence" value="ECO:0007669"/>
    <property type="project" value="InterPro"/>
</dbReference>
<dbReference type="SUPFAM" id="SSF58104">
    <property type="entry name" value="Methyl-accepting chemotaxis protein (MCP) signaling domain"/>
    <property type="match status" value="1"/>
</dbReference>
<accession>A0A367WWX9</accession>
<keyword evidence="3 5" id="KW-0807">Transducer</keyword>
<dbReference type="PROSITE" id="PS50111">
    <property type="entry name" value="CHEMOTAXIS_TRANSDUC_2"/>
    <property type="match status" value="1"/>
</dbReference>
<feature type="domain" description="Methyl-accepting transducer" evidence="8">
    <location>
        <begin position="481"/>
        <end position="710"/>
    </location>
</feature>
<dbReference type="GO" id="GO:0007165">
    <property type="term" value="P:signal transduction"/>
    <property type="evidence" value="ECO:0007669"/>
    <property type="project" value="UniProtKB-KW"/>
</dbReference>
<dbReference type="InterPro" id="IPR004090">
    <property type="entry name" value="Chemotax_Me-accpt_rcpt"/>
</dbReference>
<dbReference type="InterPro" id="IPR000727">
    <property type="entry name" value="T_SNARE_dom"/>
</dbReference>
<gene>
    <name evidence="11" type="ORF">TH25_18825</name>
</gene>
<dbReference type="InterPro" id="IPR003660">
    <property type="entry name" value="HAMP_dom"/>
</dbReference>
<dbReference type="GO" id="GO:0005886">
    <property type="term" value="C:plasma membrane"/>
    <property type="evidence" value="ECO:0007669"/>
    <property type="project" value="UniProtKB-SubCell"/>
</dbReference>
<dbReference type="CDD" id="cd18774">
    <property type="entry name" value="PDC2_HK_sensor"/>
    <property type="match status" value="1"/>
</dbReference>
<keyword evidence="2" id="KW-1003">Cell membrane</keyword>
<dbReference type="CDD" id="cd06225">
    <property type="entry name" value="HAMP"/>
    <property type="match status" value="1"/>
</dbReference>
<keyword evidence="7" id="KW-0472">Membrane</keyword>
<comment type="subcellular location">
    <subcellularLocation>
        <location evidence="1">Cell inner membrane</location>
        <topology evidence="1">Multi-pass membrane protein</topology>
    </subcellularLocation>
</comment>
<keyword evidence="6" id="KW-0175">Coiled coil</keyword>
<protein>
    <recommendedName>
        <fullName evidence="13">Chemotaxis protein</fullName>
    </recommendedName>
</protein>
<dbReference type="Pfam" id="PF00015">
    <property type="entry name" value="MCPsignal"/>
    <property type="match status" value="1"/>
</dbReference>
<dbReference type="AlphaFoldDB" id="A0A367WWX9"/>
<dbReference type="InterPro" id="IPR004089">
    <property type="entry name" value="MCPsignal_dom"/>
</dbReference>
<dbReference type="PANTHER" id="PTHR32089">
    <property type="entry name" value="METHYL-ACCEPTING CHEMOTAXIS PROTEIN MCPB"/>
    <property type="match status" value="1"/>
</dbReference>
<dbReference type="GO" id="GO:0004888">
    <property type="term" value="F:transmembrane signaling receptor activity"/>
    <property type="evidence" value="ECO:0007669"/>
    <property type="project" value="InterPro"/>
</dbReference>
<comment type="caution">
    <text evidence="11">The sequence shown here is derived from an EMBL/GenBank/DDBJ whole genome shotgun (WGS) entry which is preliminary data.</text>
</comment>
<comment type="similarity">
    <text evidence="4">Belongs to the methyl-accepting chemotaxis (MCP) protein family.</text>
</comment>
<feature type="domain" description="T-SNARE coiled-coil homology" evidence="9">
    <location>
        <begin position="626"/>
        <end position="688"/>
    </location>
</feature>
<evidence type="ECO:0000256" key="5">
    <source>
        <dbReference type="PROSITE-ProRule" id="PRU00284"/>
    </source>
</evidence>
<reference evidence="11 12" key="1">
    <citation type="submission" date="2014-07" db="EMBL/GenBank/DDBJ databases">
        <title>Draft genome sequence of Thalassospira profundimaris S25-3-2.</title>
        <authorList>
            <person name="Lai Q."/>
            <person name="Shao Z."/>
        </authorList>
    </citation>
    <scope>NUCLEOTIDE SEQUENCE [LARGE SCALE GENOMIC DNA]</scope>
    <source>
        <strain evidence="11 12">S25-3-2</strain>
    </source>
</reference>
<dbReference type="RefSeq" id="WP_114089712.1">
    <property type="nucleotide sequence ID" value="NZ_JPWH01000018.1"/>
</dbReference>
<evidence type="ECO:0000256" key="1">
    <source>
        <dbReference type="ARBA" id="ARBA00004429"/>
    </source>
</evidence>
<dbReference type="Proteomes" id="UP000252517">
    <property type="component" value="Unassembled WGS sequence"/>
</dbReference>
<feature type="domain" description="HAMP" evidence="10">
    <location>
        <begin position="381"/>
        <end position="434"/>
    </location>
</feature>
<feature type="coiled-coil region" evidence="6">
    <location>
        <begin position="428"/>
        <end position="459"/>
    </location>
</feature>
<proteinExistence type="inferred from homology"/>